<dbReference type="InterPro" id="IPR036001">
    <property type="entry name" value="PS_II_antenna-like_sf"/>
</dbReference>
<evidence type="ECO:0000313" key="12">
    <source>
        <dbReference type="Proteomes" id="UP001418222"/>
    </source>
</evidence>
<keyword evidence="4 10" id="KW-0812">Transmembrane</keyword>
<reference evidence="11 12" key="1">
    <citation type="journal article" date="2022" name="Nat. Plants">
        <title>Genomes of leafy and leafless Platanthera orchids illuminate the evolution of mycoheterotrophy.</title>
        <authorList>
            <person name="Li M.H."/>
            <person name="Liu K.W."/>
            <person name="Li Z."/>
            <person name="Lu H.C."/>
            <person name="Ye Q.L."/>
            <person name="Zhang D."/>
            <person name="Wang J.Y."/>
            <person name="Li Y.F."/>
            <person name="Zhong Z.M."/>
            <person name="Liu X."/>
            <person name="Yu X."/>
            <person name="Liu D.K."/>
            <person name="Tu X.D."/>
            <person name="Liu B."/>
            <person name="Hao Y."/>
            <person name="Liao X.Y."/>
            <person name="Jiang Y.T."/>
            <person name="Sun W.H."/>
            <person name="Chen J."/>
            <person name="Chen Y.Q."/>
            <person name="Ai Y."/>
            <person name="Zhai J.W."/>
            <person name="Wu S.S."/>
            <person name="Zhou Z."/>
            <person name="Hsiao Y.Y."/>
            <person name="Wu W.L."/>
            <person name="Chen Y.Y."/>
            <person name="Lin Y.F."/>
            <person name="Hsu J.L."/>
            <person name="Li C.Y."/>
            <person name="Wang Z.W."/>
            <person name="Zhao X."/>
            <person name="Zhong W.Y."/>
            <person name="Ma X.K."/>
            <person name="Ma L."/>
            <person name="Huang J."/>
            <person name="Chen G.Z."/>
            <person name="Huang M.Z."/>
            <person name="Huang L."/>
            <person name="Peng D.H."/>
            <person name="Luo Y.B."/>
            <person name="Zou S.Q."/>
            <person name="Chen S.P."/>
            <person name="Lan S."/>
            <person name="Tsai W.C."/>
            <person name="Van de Peer Y."/>
            <person name="Liu Z.J."/>
        </authorList>
    </citation>
    <scope>NUCLEOTIDE SEQUENCE [LARGE SCALE GENOMIC DNA]</scope>
    <source>
        <strain evidence="11">Lor287</strain>
    </source>
</reference>
<organism evidence="11 12">
    <name type="scientific">Platanthera zijinensis</name>
    <dbReference type="NCBI Taxonomy" id="2320716"/>
    <lineage>
        <taxon>Eukaryota</taxon>
        <taxon>Viridiplantae</taxon>
        <taxon>Streptophyta</taxon>
        <taxon>Embryophyta</taxon>
        <taxon>Tracheophyta</taxon>
        <taxon>Spermatophyta</taxon>
        <taxon>Magnoliopsida</taxon>
        <taxon>Liliopsida</taxon>
        <taxon>Asparagales</taxon>
        <taxon>Orchidaceae</taxon>
        <taxon>Orchidoideae</taxon>
        <taxon>Orchideae</taxon>
        <taxon>Orchidinae</taxon>
        <taxon>Platanthera</taxon>
    </lineage>
</organism>
<keyword evidence="5 10" id="KW-1133">Transmembrane helix</keyword>
<proteinExistence type="predicted"/>
<feature type="transmembrane region" description="Helical" evidence="10">
    <location>
        <begin position="102"/>
        <end position="121"/>
    </location>
</feature>
<feature type="transmembrane region" description="Helical" evidence="10">
    <location>
        <begin position="62"/>
        <end position="82"/>
    </location>
</feature>
<gene>
    <name evidence="11" type="primary">psbB</name>
    <name evidence="11" type="ORF">KSP39_PZI002142</name>
</gene>
<keyword evidence="2" id="KW-0148">Chlorophyll</keyword>
<evidence type="ECO:0000313" key="11">
    <source>
        <dbReference type="EMBL" id="KAK8953844.1"/>
    </source>
</evidence>
<evidence type="ECO:0000256" key="9">
    <source>
        <dbReference type="SAM" id="MobiDB-lite"/>
    </source>
</evidence>
<feature type="compositionally biased region" description="Basic and acidic residues" evidence="9">
    <location>
        <begin position="32"/>
        <end position="44"/>
    </location>
</feature>
<evidence type="ECO:0000256" key="3">
    <source>
        <dbReference type="ARBA" id="ARBA00022531"/>
    </source>
</evidence>
<keyword evidence="3" id="KW-0602">Photosynthesis</keyword>
<dbReference type="Pfam" id="PF00421">
    <property type="entry name" value="PSII"/>
    <property type="match status" value="1"/>
</dbReference>
<keyword evidence="7 10" id="KW-0472">Membrane</keyword>
<dbReference type="GO" id="GO:0009523">
    <property type="term" value="C:photosystem II"/>
    <property type="evidence" value="ECO:0007669"/>
    <property type="project" value="UniProtKB-KW"/>
</dbReference>
<comment type="caution">
    <text evidence="11">The sequence shown here is derived from an EMBL/GenBank/DDBJ whole genome shotgun (WGS) entry which is preliminary data.</text>
</comment>
<evidence type="ECO:0000256" key="4">
    <source>
        <dbReference type="ARBA" id="ARBA00022692"/>
    </source>
</evidence>
<evidence type="ECO:0000256" key="7">
    <source>
        <dbReference type="ARBA" id="ARBA00023136"/>
    </source>
</evidence>
<evidence type="ECO:0000256" key="10">
    <source>
        <dbReference type="SAM" id="Phobius"/>
    </source>
</evidence>
<protein>
    <submittedName>
        <fullName evidence="11">Photosystem II CP47 chlorophyll apoprotein</fullName>
    </submittedName>
</protein>
<dbReference type="GO" id="GO:0009767">
    <property type="term" value="P:photosynthetic electron transport chain"/>
    <property type="evidence" value="ECO:0007669"/>
    <property type="project" value="InterPro"/>
</dbReference>
<dbReference type="Proteomes" id="UP001418222">
    <property type="component" value="Unassembled WGS sequence"/>
</dbReference>
<dbReference type="GO" id="GO:0016168">
    <property type="term" value="F:chlorophyll binding"/>
    <property type="evidence" value="ECO:0007669"/>
    <property type="project" value="UniProtKB-KW"/>
</dbReference>
<feature type="region of interest" description="Disordered" evidence="9">
    <location>
        <begin position="25"/>
        <end position="48"/>
    </location>
</feature>
<dbReference type="SUPFAM" id="SSF161077">
    <property type="entry name" value="Photosystem II antenna protein-like"/>
    <property type="match status" value="1"/>
</dbReference>
<keyword evidence="8" id="KW-0604">Photosystem II</keyword>
<accession>A0AAP0GDV3</accession>
<sequence length="139" mass="15307">MPRVTPGDTPGEGVSMGRDKGFLAGNSPGGFQHREQVTRPESRPGRANNQFAGRLEYFRRNYNGVACFSFGAFHVTCLYGPGIWLSDPYGLTRKWAPHGYSLYPSIAAIFLQLSLSLELCAEVTKIKNNPKRLGSGHEC</sequence>
<evidence type="ECO:0000256" key="5">
    <source>
        <dbReference type="ARBA" id="ARBA00022989"/>
    </source>
</evidence>
<keyword evidence="6" id="KW-0157">Chromophore</keyword>
<evidence type="ECO:0000256" key="6">
    <source>
        <dbReference type="ARBA" id="ARBA00022991"/>
    </source>
</evidence>
<keyword evidence="12" id="KW-1185">Reference proteome</keyword>
<evidence type="ECO:0000256" key="1">
    <source>
        <dbReference type="ARBA" id="ARBA00004141"/>
    </source>
</evidence>
<dbReference type="EMBL" id="JBBWWQ010000002">
    <property type="protein sequence ID" value="KAK8953844.1"/>
    <property type="molecule type" value="Genomic_DNA"/>
</dbReference>
<name>A0AAP0GDV3_9ASPA</name>
<comment type="subcellular location">
    <subcellularLocation>
        <location evidence="1">Membrane</location>
        <topology evidence="1">Multi-pass membrane protein</topology>
    </subcellularLocation>
</comment>
<dbReference type="InterPro" id="IPR000932">
    <property type="entry name" value="PS_antenna-like"/>
</dbReference>
<dbReference type="AlphaFoldDB" id="A0AAP0GDV3"/>
<evidence type="ECO:0000256" key="2">
    <source>
        <dbReference type="ARBA" id="ARBA00022494"/>
    </source>
</evidence>
<evidence type="ECO:0000256" key="8">
    <source>
        <dbReference type="ARBA" id="ARBA00023276"/>
    </source>
</evidence>